<reference evidence="1" key="1">
    <citation type="journal article" date="2014" name="Genome Biol. Evol.">
        <title>Pangenome evidence for extensive interdomain horizontal transfer affecting lineage core and shell genes in uncultured planktonic thaumarchaeota and euryarchaeota.</title>
        <authorList>
            <person name="Deschamps P."/>
            <person name="Zivanovic Y."/>
            <person name="Moreira D."/>
            <person name="Rodriguez-Valera F."/>
            <person name="Lopez-Garcia P."/>
        </authorList>
    </citation>
    <scope>NUCLEOTIDE SEQUENCE</scope>
</reference>
<dbReference type="EMBL" id="KF900665">
    <property type="protein sequence ID" value="AIF02931.1"/>
    <property type="molecule type" value="Genomic_DNA"/>
</dbReference>
<name>A0A075GG00_9ARCH</name>
<evidence type="ECO:0000313" key="1">
    <source>
        <dbReference type="EMBL" id="AIF02931.1"/>
    </source>
</evidence>
<organism evidence="1">
    <name type="scientific">uncultured marine thaumarchaeote KM3_15_F02</name>
    <dbReference type="NCBI Taxonomy" id="1456029"/>
    <lineage>
        <taxon>Archaea</taxon>
        <taxon>Nitrososphaerota</taxon>
        <taxon>environmental samples</taxon>
    </lineage>
</organism>
<protein>
    <submittedName>
        <fullName evidence="1">Uncharacterized protein</fullName>
    </submittedName>
</protein>
<sequence length="111" mass="12822">MLLKLPFKLKLIRLIKKENIIQGEAVFHEKNYSIRINANSEKKTIKVPFPVIGVTDDDILVRISGPSGVYVEDHVKFEGESKEIEIDSDIIFHEILNNQEKVFDVLEIFLK</sequence>
<dbReference type="AlphaFoldDB" id="A0A075GG00"/>
<proteinExistence type="predicted"/>
<accession>A0A075GG00</accession>